<evidence type="ECO:0000313" key="2">
    <source>
        <dbReference type="EMBL" id="OZY39412.1"/>
    </source>
</evidence>
<reference evidence="2 3" key="1">
    <citation type="submission" date="2017-08" db="EMBL/GenBank/DDBJ databases">
        <title>Genomic and metabolic characterisation of spoilage-associated Pseudomonas species.</title>
        <authorList>
            <person name="Stanborough T."/>
            <person name="Fegan N."/>
            <person name="Powell S.M."/>
            <person name="Singh T."/>
            <person name="Tamplin M.L."/>
            <person name="Chandry P.S."/>
        </authorList>
    </citation>
    <scope>NUCLEOTIDE SEQUENCE [LARGE SCALE GENOMIC DNA]</scope>
    <source>
        <strain evidence="2 3">F1820</strain>
    </source>
</reference>
<protein>
    <submittedName>
        <fullName evidence="2">Helix-turn-helix transcriptional regulator</fullName>
    </submittedName>
</protein>
<dbReference type="GO" id="GO:0003677">
    <property type="term" value="F:DNA binding"/>
    <property type="evidence" value="ECO:0007669"/>
    <property type="project" value="InterPro"/>
</dbReference>
<evidence type="ECO:0000313" key="3">
    <source>
        <dbReference type="Proteomes" id="UP000216113"/>
    </source>
</evidence>
<dbReference type="GO" id="GO:0006355">
    <property type="term" value="P:regulation of DNA-templated transcription"/>
    <property type="evidence" value="ECO:0007669"/>
    <property type="project" value="InterPro"/>
</dbReference>
<dbReference type="EMBL" id="NQKL01000029">
    <property type="protein sequence ID" value="OZY39412.1"/>
    <property type="molecule type" value="Genomic_DNA"/>
</dbReference>
<dbReference type="InterPro" id="IPR036388">
    <property type="entry name" value="WH-like_DNA-bd_sf"/>
</dbReference>
<comment type="caution">
    <text evidence="2">The sequence shown here is derived from an EMBL/GenBank/DDBJ whole genome shotgun (WGS) entry which is preliminary data.</text>
</comment>
<sequence length="424" mass="46339">MNLARCEDKSVDRVTLNHQTLASLGLELADYDQMIGSFYDGALDPKIMGRTLCAVRGMFKANYATLILRVPDQPDLGLMIVAGDIEGEGELTYQTYPQTNTPFVGQALDQVFTVEDLMSESEWVQSAYFKAYCGPQNVYHVMGADISTPDGGKLRFRITRPKSSPAFSSAERALCSSFLPHLRRALHLHNLLDRSESMSELYAQAISRLSVATIVLDETGKVLRLNPVAEEILKNADGLKLVGGRLEATYPSDNRELQRLVKHAFSQEVREGGVTADAMSVTRPSGQVSLGLVVEAIPSLEWAEGKSKPAAVIYIRDSVGKSLASEVVTKQLFNLTKAETALAMELANGLSLEEAAENLNIRRNTARAHLRSIFSKTGVRRQTELVRILLNSVVALGKPKCALRAAESVVVPAPQLARPVRKSA</sequence>
<name>A0A266LPR3_PSEFR</name>
<dbReference type="Gene3D" id="1.10.10.10">
    <property type="entry name" value="Winged helix-like DNA-binding domain superfamily/Winged helix DNA-binding domain"/>
    <property type="match status" value="1"/>
</dbReference>
<dbReference type="Proteomes" id="UP000216113">
    <property type="component" value="Unassembled WGS sequence"/>
</dbReference>
<dbReference type="SUPFAM" id="SSF46894">
    <property type="entry name" value="C-terminal effector domain of the bipartite response regulators"/>
    <property type="match status" value="1"/>
</dbReference>
<evidence type="ECO:0000259" key="1">
    <source>
        <dbReference type="PROSITE" id="PS50043"/>
    </source>
</evidence>
<dbReference type="Pfam" id="PF00196">
    <property type="entry name" value="GerE"/>
    <property type="match status" value="1"/>
</dbReference>
<dbReference type="SMART" id="SM00421">
    <property type="entry name" value="HTH_LUXR"/>
    <property type="match status" value="1"/>
</dbReference>
<dbReference type="InterPro" id="IPR016032">
    <property type="entry name" value="Sig_transdc_resp-reg_C-effctor"/>
</dbReference>
<dbReference type="PROSITE" id="PS50043">
    <property type="entry name" value="HTH_LUXR_2"/>
    <property type="match status" value="1"/>
</dbReference>
<gene>
    <name evidence="2" type="ORF">CJF43_23130</name>
</gene>
<proteinExistence type="predicted"/>
<feature type="domain" description="HTH luxR-type" evidence="1">
    <location>
        <begin position="328"/>
        <end position="393"/>
    </location>
</feature>
<accession>A0A266LPR3</accession>
<organism evidence="2 3">
    <name type="scientific">Pseudomonas fragi</name>
    <dbReference type="NCBI Taxonomy" id="296"/>
    <lineage>
        <taxon>Bacteria</taxon>
        <taxon>Pseudomonadati</taxon>
        <taxon>Pseudomonadota</taxon>
        <taxon>Gammaproteobacteria</taxon>
        <taxon>Pseudomonadales</taxon>
        <taxon>Pseudomonadaceae</taxon>
        <taxon>Pseudomonas</taxon>
    </lineage>
</organism>
<dbReference type="InterPro" id="IPR000792">
    <property type="entry name" value="Tscrpt_reg_LuxR_C"/>
</dbReference>
<dbReference type="CDD" id="cd06170">
    <property type="entry name" value="LuxR_C_like"/>
    <property type="match status" value="1"/>
</dbReference>
<dbReference type="AlphaFoldDB" id="A0A266LPR3"/>